<proteinExistence type="predicted"/>
<name>A0ABX2Q2A6_9BACT</name>
<dbReference type="SUPFAM" id="SSF53098">
    <property type="entry name" value="Ribonuclease H-like"/>
    <property type="match status" value="1"/>
</dbReference>
<reference evidence="1 2" key="1">
    <citation type="submission" date="2020-05" db="EMBL/GenBank/DDBJ databases">
        <title>Hymenobacter terrestris sp. nov. and Hymenobacter lapidiphilus sp. nov., isolated from regoliths in Antarctica.</title>
        <authorList>
            <person name="Sedlacek I."/>
            <person name="Pantucek R."/>
            <person name="Zeman M."/>
            <person name="Holochova P."/>
            <person name="Kralova S."/>
            <person name="Stankova E."/>
            <person name="Sedo O."/>
            <person name="Micenkova L."/>
            <person name="Svec P."/>
            <person name="Gupta V."/>
            <person name="Sood U."/>
            <person name="Korpole U.S."/>
            <person name="Lal R."/>
        </authorList>
    </citation>
    <scope>NUCLEOTIDE SEQUENCE [LARGE SCALE GENOMIC DNA]</scope>
    <source>
        <strain evidence="1 2">P5252</strain>
    </source>
</reference>
<evidence type="ECO:0000313" key="1">
    <source>
        <dbReference type="EMBL" id="NVO85087.1"/>
    </source>
</evidence>
<accession>A0ABX2Q2A6</accession>
<dbReference type="EMBL" id="JABKAV010000021">
    <property type="protein sequence ID" value="NVO85087.1"/>
    <property type="molecule type" value="Genomic_DNA"/>
</dbReference>
<evidence type="ECO:0008006" key="3">
    <source>
        <dbReference type="Google" id="ProtNLM"/>
    </source>
</evidence>
<dbReference type="InterPro" id="IPR012337">
    <property type="entry name" value="RNaseH-like_sf"/>
</dbReference>
<evidence type="ECO:0000313" key="2">
    <source>
        <dbReference type="Proteomes" id="UP000626554"/>
    </source>
</evidence>
<protein>
    <recommendedName>
        <fullName evidence="3">Transposase IS4-like domain-containing protein</fullName>
    </recommendedName>
</protein>
<keyword evidence="2" id="KW-1185">Reference proteome</keyword>
<organism evidence="1 2">
    <name type="scientific">Hymenobacter terrestris</name>
    <dbReference type="NCBI Taxonomy" id="2748310"/>
    <lineage>
        <taxon>Bacteria</taxon>
        <taxon>Pseudomonadati</taxon>
        <taxon>Bacteroidota</taxon>
        <taxon>Cytophagia</taxon>
        <taxon>Cytophagales</taxon>
        <taxon>Hymenobacteraceae</taxon>
        <taxon>Hymenobacter</taxon>
    </lineage>
</organism>
<dbReference type="Proteomes" id="UP000626554">
    <property type="component" value="Unassembled WGS sequence"/>
</dbReference>
<gene>
    <name evidence="1" type="ORF">HW556_09355</name>
</gene>
<sequence>MYLVSIDTNLTQDQLTTIYQRRWEVKGYHKSLKQNASMAKSPTKMVATQANHFLTAVLAYVKLEVLKLKCGLGYFRFKA</sequence>
<comment type="caution">
    <text evidence="1">The sequence shown here is derived from an EMBL/GenBank/DDBJ whole genome shotgun (WGS) entry which is preliminary data.</text>
</comment>